<evidence type="ECO:0000256" key="3">
    <source>
        <dbReference type="ARBA" id="ARBA00022723"/>
    </source>
</evidence>
<name>A0A8J4DF99_9CHLO</name>
<evidence type="ECO:0000256" key="1">
    <source>
        <dbReference type="ARBA" id="ARBA00022574"/>
    </source>
</evidence>
<proteinExistence type="predicted"/>
<dbReference type="PANTHER" id="PTHR43270">
    <property type="entry name" value="BETA-ALA-HIS DIPEPTIDASE"/>
    <property type="match status" value="1"/>
</dbReference>
<dbReference type="OrthoDB" id="7832001at2759"/>
<evidence type="ECO:0000313" key="10">
    <source>
        <dbReference type="EMBL" id="GIL97980.1"/>
    </source>
</evidence>
<dbReference type="SMART" id="SM00320">
    <property type="entry name" value="WD40"/>
    <property type="match status" value="7"/>
</dbReference>
<dbReference type="GO" id="GO:0046872">
    <property type="term" value="F:metal ion binding"/>
    <property type="evidence" value="ECO:0007669"/>
    <property type="project" value="UniProtKB-KW"/>
</dbReference>
<sequence>MCRLMAYVGQPQLLADVVLWPDRSIIKQSYDARERKIDPTLPFHLGHGNLNGDGFGIGWFSTEEHRERDPSPCVFTSITPAWNNENLSRLSCKIVSPLVFAHVRAAYPGMPVSEQNCHPFQFSRYMWMHNGVVAGFAQIRRALLETLSDCAYNAVASFHSDSAVSFALFLNHLPDMRAQLAPDVLIKAMQDTIATISSVQRRHGVTATSLLNYVVSDGSTLIATRFVSPESDGPASLYYAEGASFARTAATPATPVANTISTAGCTGQVQPVAVAAPAGAAGPGYAPCSASANSGSSITQESSYELGVSAQGPSVVFVASEPITASASDWVAVPKNTALVVTREKGGFLNILRSPLRSQSQPQLSPAPSSLPSTRWPIGAPQPPVSAGGGHTAPGPVPACIDPQRDVCLCLEALSRGIKAKSRAFLAHRPTGPLAGLGSMALSPAPDTLQELPSMTSIAGFAASVTRNGMGGQMSQMEALGASAAPAASRAGSQGLDAAGPPADADAHDFMRLVGHTGAVMTMTMCSHRNRLYTSSVDCSLKVWNLRDNSCLHTLIGQRKPVTAMCVRAQGHLLLASSGRKIRVWDAIGFRCLQLIKISDSCGTIRCLEVSGTQLPFRRPAGATVGQGQEADGATPNMTEAGSRVNDSGRSSLTGDDSVSTGTTIMHGRLSSYSTADLKVGVLDGLVLPDTVLDAPGDQEGSTVTDNVSRGGVSGVCSARGSGAGDLSLLYVGCQDTTVKVFTLDEHELLTAAAAAQAAATAAMVLGGSVAGSGEVLLVPQSSTWTSRPAGMTTPPPSPFLPARSVSAVQPRMSFTGMSGPPALLPPRIIATPEEQEHGISDLVPLMVTAAEDGAHVGPVNCLALCGRYLCSGGGDATVRVWDAVTLKLVGVLRGHRGSVLCLLGLGSSTLLSGARDNTIRVWDLEMDMMCRRTLTGHKDDVTGLTALTLQPREAVSAGTTPPSGPPTSSASHGAAAAWASTMLASSSADGTVRLWSTSWTCLCILSLPASTSVPASLCACMSINMAMAGYSDGEVRLWHIEDVNRALLSTCYSETAAAASAASEADGQHQASCGCLVHGGGGAASEVLPGGGISRATGVQAALAHVQQHGASGAVAMAAAFMGEGGLRGTGGGIHEALSLLSPVVQEVVELGVGITTADVAKAEGKDSSTPAPSTEATLETQPIQQEQEQAAGGAVTEVADVNASTASADGEVPGSVGKAFKMAADGNLTGAATGCCPTLPQAPPTASSTGAVVPIHIHGRRSPLSGTSMVNMAALVGGCAQAAVAATAAAAAGGGVAVAAAAATLTTGLPPCGHLPLPLLSSHFCSTSDQQLEAALRDFVRIKTVSNSPKLRDDCHKGAKFLAKMLEGLGADVKVVQVIEDKNPVVIGRLGHNADKPTVTFYGHYDVQPAAEPDWATNPFELNSVNEYLYGRGVSDNKGPILAFIFAVRELMNNCGDAASAGSGGYGGGARGRLGRLPVNVAFIFEGEEENGSRGFSQAIMQNLRWFEGTQLIIISNTLWVGENMPCLTYGMRGMLSLTVQITGPERDLHSGNDGGVFSEPMVDLIRVMATLVGPNGKVQVPGFYDNVEPGLIELAWTSLEDSEEFSLEGYKVALGVPALTAPPNKRDLLVTRWCRPSLSVVDMRPGAGQQSAPTSTCYRFGPTRFSVIPKAAQGKVSVRFVPDQDADKLVNCLRSHVERSFAELGSSNKIDLHVEARGNWWEVRQGSPWLAMAEAAIHKEWGVHPLYVREGGTMPVASYLERMLCAPAIMIPMGQSSDNCHLANERIRRPNLFKGKNVIRRLLEEIAAMGGAVAASVAANAPDGCDGMGVDMGAATACAGLEE</sequence>
<evidence type="ECO:0000259" key="8">
    <source>
        <dbReference type="PROSITE" id="PS51278"/>
    </source>
</evidence>
<dbReference type="InterPro" id="IPR051458">
    <property type="entry name" value="Cyt/Met_Dipeptidase"/>
</dbReference>
<dbReference type="PROSITE" id="PS00678">
    <property type="entry name" value="WD_REPEATS_1"/>
    <property type="match status" value="2"/>
</dbReference>
<dbReference type="InterPro" id="IPR001680">
    <property type="entry name" value="WD40_rpt"/>
</dbReference>
<feature type="compositionally biased region" description="Low complexity" evidence="7">
    <location>
        <begin position="357"/>
        <end position="373"/>
    </location>
</feature>
<dbReference type="InterPro" id="IPR020472">
    <property type="entry name" value="WD40_PAC1"/>
</dbReference>
<dbReference type="Proteomes" id="UP000747110">
    <property type="component" value="Unassembled WGS sequence"/>
</dbReference>
<feature type="domain" description="Glutamine amidotransferase type-2" evidence="8">
    <location>
        <begin position="2"/>
        <end position="354"/>
    </location>
</feature>
<keyword evidence="1 6" id="KW-0853">WD repeat</keyword>
<feature type="compositionally biased region" description="Polar residues" evidence="7">
    <location>
        <begin position="1169"/>
        <end position="1183"/>
    </location>
</feature>
<dbReference type="SUPFAM" id="SSF53187">
    <property type="entry name" value="Zn-dependent exopeptidases"/>
    <property type="match status" value="1"/>
</dbReference>
<feature type="region of interest" description="Disordered" evidence="7">
    <location>
        <begin position="357"/>
        <end position="391"/>
    </location>
</feature>
<keyword evidence="2" id="KW-0645">Protease</keyword>
<dbReference type="PANTHER" id="PTHR43270:SF8">
    <property type="entry name" value="DI- AND TRIPEPTIDASE DUG2-RELATED"/>
    <property type="match status" value="1"/>
</dbReference>
<dbReference type="Gene3D" id="3.40.630.10">
    <property type="entry name" value="Zn peptidases"/>
    <property type="match status" value="1"/>
</dbReference>
<protein>
    <recommendedName>
        <fullName evidence="8">Glutamine amidotransferase type-2 domain-containing protein</fullName>
    </recommendedName>
</protein>
<keyword evidence="3" id="KW-0479">Metal-binding</keyword>
<dbReference type="Proteomes" id="UP000722791">
    <property type="component" value="Unassembled WGS sequence"/>
</dbReference>
<dbReference type="Pfam" id="PF00400">
    <property type="entry name" value="WD40"/>
    <property type="match status" value="5"/>
</dbReference>
<dbReference type="GO" id="GO:0006751">
    <property type="term" value="P:glutathione catabolic process"/>
    <property type="evidence" value="ECO:0007669"/>
    <property type="project" value="TreeGrafter"/>
</dbReference>
<feature type="compositionally biased region" description="Polar residues" evidence="7">
    <location>
        <begin position="636"/>
        <end position="660"/>
    </location>
</feature>
<evidence type="ECO:0000313" key="11">
    <source>
        <dbReference type="Proteomes" id="UP000722791"/>
    </source>
</evidence>
<dbReference type="InterPro" id="IPR017932">
    <property type="entry name" value="GATase_2_dom"/>
</dbReference>
<dbReference type="Gene3D" id="3.30.70.360">
    <property type="match status" value="1"/>
</dbReference>
<dbReference type="SUPFAM" id="SSF56235">
    <property type="entry name" value="N-terminal nucleophile aminohydrolases (Ntn hydrolases)"/>
    <property type="match status" value="1"/>
</dbReference>
<comment type="caution">
    <text evidence="10">The sequence shown here is derived from an EMBL/GenBank/DDBJ whole genome shotgun (WGS) entry which is preliminary data.</text>
</comment>
<reference evidence="10" key="1">
    <citation type="journal article" date="2021" name="Proc. Natl. Acad. Sci. U.S.A.">
        <title>Three genomes in the algal genus Volvox reveal the fate of a haploid sex-determining region after a transition to homothallism.</title>
        <authorList>
            <person name="Yamamoto K."/>
            <person name="Hamaji T."/>
            <person name="Kawai-Toyooka H."/>
            <person name="Matsuzaki R."/>
            <person name="Takahashi F."/>
            <person name="Nishimura Y."/>
            <person name="Kawachi M."/>
            <person name="Noguchi H."/>
            <person name="Minakuchi Y."/>
            <person name="Umen J.G."/>
            <person name="Toyoda A."/>
            <person name="Nozaki H."/>
        </authorList>
    </citation>
    <scope>NUCLEOTIDE SEQUENCE</scope>
    <source>
        <strain evidence="10">NIES-3785</strain>
        <strain evidence="9">NIES-3786</strain>
    </source>
</reference>
<evidence type="ECO:0000256" key="2">
    <source>
        <dbReference type="ARBA" id="ARBA00022670"/>
    </source>
</evidence>
<dbReference type="EMBL" id="BNCP01000002">
    <property type="protein sequence ID" value="GIL70253.1"/>
    <property type="molecule type" value="Genomic_DNA"/>
</dbReference>
<dbReference type="EMBL" id="BNCQ01000005">
    <property type="protein sequence ID" value="GIL97980.1"/>
    <property type="molecule type" value="Genomic_DNA"/>
</dbReference>
<dbReference type="GO" id="GO:0006508">
    <property type="term" value="P:proteolysis"/>
    <property type="evidence" value="ECO:0007669"/>
    <property type="project" value="UniProtKB-KW"/>
</dbReference>
<evidence type="ECO:0000256" key="6">
    <source>
        <dbReference type="PROSITE-ProRule" id="PRU00221"/>
    </source>
</evidence>
<dbReference type="InterPro" id="IPR002933">
    <property type="entry name" value="Peptidase_M20"/>
</dbReference>
<dbReference type="InterPro" id="IPR019775">
    <property type="entry name" value="WD40_repeat_CS"/>
</dbReference>
<dbReference type="PROSITE" id="PS50082">
    <property type="entry name" value="WD_REPEATS_2"/>
    <property type="match status" value="3"/>
</dbReference>
<organism evidence="10 11">
    <name type="scientific">Volvox reticuliferus</name>
    <dbReference type="NCBI Taxonomy" id="1737510"/>
    <lineage>
        <taxon>Eukaryota</taxon>
        <taxon>Viridiplantae</taxon>
        <taxon>Chlorophyta</taxon>
        <taxon>core chlorophytes</taxon>
        <taxon>Chlorophyceae</taxon>
        <taxon>CS clade</taxon>
        <taxon>Chlamydomonadales</taxon>
        <taxon>Volvocaceae</taxon>
        <taxon>Volvox</taxon>
    </lineage>
</organism>
<feature type="repeat" description="WD" evidence="6">
    <location>
        <begin position="893"/>
        <end position="926"/>
    </location>
</feature>
<dbReference type="InterPro" id="IPR029055">
    <property type="entry name" value="Ntn_hydrolases_N"/>
</dbReference>
<accession>A0A8J4DF99</accession>
<evidence type="ECO:0000313" key="9">
    <source>
        <dbReference type="EMBL" id="GIL70253.1"/>
    </source>
</evidence>
<keyword evidence="12" id="KW-1185">Reference proteome</keyword>
<dbReference type="GO" id="GO:0008233">
    <property type="term" value="F:peptidase activity"/>
    <property type="evidence" value="ECO:0007669"/>
    <property type="project" value="UniProtKB-KW"/>
</dbReference>
<keyword evidence="4" id="KW-0677">Repeat</keyword>
<keyword evidence="5" id="KW-0378">Hydrolase</keyword>
<dbReference type="InterPro" id="IPR015943">
    <property type="entry name" value="WD40/YVTN_repeat-like_dom_sf"/>
</dbReference>
<evidence type="ECO:0000256" key="7">
    <source>
        <dbReference type="SAM" id="MobiDB-lite"/>
    </source>
</evidence>
<feature type="region of interest" description="Disordered" evidence="7">
    <location>
        <begin position="1163"/>
        <end position="1183"/>
    </location>
</feature>
<evidence type="ECO:0000313" key="12">
    <source>
        <dbReference type="Proteomes" id="UP000747110"/>
    </source>
</evidence>
<evidence type="ECO:0000256" key="5">
    <source>
        <dbReference type="ARBA" id="ARBA00022801"/>
    </source>
</evidence>
<dbReference type="SUPFAM" id="SSF50978">
    <property type="entry name" value="WD40 repeat-like"/>
    <property type="match status" value="1"/>
</dbReference>
<dbReference type="Gene3D" id="2.130.10.10">
    <property type="entry name" value="YVTN repeat-like/Quinoprotein amine dehydrogenase"/>
    <property type="match status" value="3"/>
</dbReference>
<dbReference type="InterPro" id="IPR036322">
    <property type="entry name" value="WD40_repeat_dom_sf"/>
</dbReference>
<dbReference type="Pfam" id="PF13522">
    <property type="entry name" value="GATase_6"/>
    <property type="match status" value="1"/>
</dbReference>
<feature type="repeat" description="WD" evidence="6">
    <location>
        <begin position="853"/>
        <end position="883"/>
    </location>
</feature>
<dbReference type="PROSITE" id="PS51278">
    <property type="entry name" value="GATASE_TYPE_2"/>
    <property type="match status" value="1"/>
</dbReference>
<dbReference type="Gene3D" id="3.60.20.10">
    <property type="entry name" value="Glutamine Phosphoribosylpyrophosphate, subunit 1, domain 1"/>
    <property type="match status" value="1"/>
</dbReference>
<dbReference type="PROSITE" id="PS50294">
    <property type="entry name" value="WD_REPEATS_REGION"/>
    <property type="match status" value="2"/>
</dbReference>
<evidence type="ECO:0000256" key="4">
    <source>
        <dbReference type="ARBA" id="ARBA00022737"/>
    </source>
</evidence>
<feature type="repeat" description="WD" evidence="6">
    <location>
        <begin position="513"/>
        <end position="554"/>
    </location>
</feature>
<dbReference type="PRINTS" id="PR00320">
    <property type="entry name" value="GPROTEINBRPT"/>
</dbReference>
<feature type="region of interest" description="Disordered" evidence="7">
    <location>
        <begin position="619"/>
        <end position="660"/>
    </location>
</feature>
<dbReference type="CDD" id="cd01908">
    <property type="entry name" value="YafJ"/>
    <property type="match status" value="1"/>
</dbReference>
<gene>
    <name evidence="9" type="ORF">Vretifemale_1091</name>
    <name evidence="10" type="ORF">Vretimale_3530</name>
</gene>
<dbReference type="Pfam" id="PF01546">
    <property type="entry name" value="Peptidase_M20"/>
    <property type="match status" value="1"/>
</dbReference>